<dbReference type="Gene3D" id="3.40.50.720">
    <property type="entry name" value="NAD(P)-binding Rossmann-like Domain"/>
    <property type="match status" value="1"/>
</dbReference>
<proteinExistence type="predicted"/>
<dbReference type="InterPro" id="IPR045886">
    <property type="entry name" value="ThiF/MoeB/HesA"/>
</dbReference>
<dbReference type="GO" id="GO:0004792">
    <property type="term" value="F:thiosulfate-cyanide sulfurtransferase activity"/>
    <property type="evidence" value="ECO:0007669"/>
    <property type="project" value="TreeGrafter"/>
</dbReference>
<sequence length="41" mass="4525">MGVGTLRIVDRDVIELSNLHRQTLFDESDVGQVKVEAAAKN</sequence>
<feature type="domain" description="THIF-type NAD/FAD binding fold" evidence="1">
    <location>
        <begin position="1"/>
        <end position="40"/>
    </location>
</feature>
<evidence type="ECO:0000313" key="2">
    <source>
        <dbReference type="EMBL" id="AIF22843.1"/>
    </source>
</evidence>
<organism evidence="2">
    <name type="scientific">uncultured marine thaumarchaeote SAT1000_10_G09</name>
    <dbReference type="NCBI Taxonomy" id="1456375"/>
    <lineage>
        <taxon>Archaea</taxon>
        <taxon>Nitrososphaerota</taxon>
        <taxon>environmental samples</taxon>
    </lineage>
</organism>
<dbReference type="InterPro" id="IPR035985">
    <property type="entry name" value="Ubiquitin-activating_enz"/>
</dbReference>
<gene>
    <name evidence="2" type="primary">MOCS3</name>
    <name evidence="2" type="synonym">moeB</name>
    <name evidence="2" type="synonym">UBA4</name>
</gene>
<dbReference type="EMBL" id="KF901217">
    <property type="protein sequence ID" value="AIF22843.1"/>
    <property type="molecule type" value="Genomic_DNA"/>
</dbReference>
<dbReference type="GO" id="GO:0016779">
    <property type="term" value="F:nucleotidyltransferase activity"/>
    <property type="evidence" value="ECO:0007669"/>
    <property type="project" value="TreeGrafter"/>
</dbReference>
<dbReference type="GO" id="GO:0008641">
    <property type="term" value="F:ubiquitin-like modifier activating enzyme activity"/>
    <property type="evidence" value="ECO:0007669"/>
    <property type="project" value="InterPro"/>
</dbReference>
<dbReference type="AlphaFoldDB" id="A0A075I9P1"/>
<dbReference type="SUPFAM" id="SSF69572">
    <property type="entry name" value="Activating enzymes of the ubiquitin-like proteins"/>
    <property type="match status" value="1"/>
</dbReference>
<dbReference type="PANTHER" id="PTHR10953">
    <property type="entry name" value="UBIQUITIN-ACTIVATING ENZYME E1"/>
    <property type="match status" value="1"/>
</dbReference>
<dbReference type="GO" id="GO:0005737">
    <property type="term" value="C:cytoplasm"/>
    <property type="evidence" value="ECO:0007669"/>
    <property type="project" value="TreeGrafter"/>
</dbReference>
<reference evidence="2" key="1">
    <citation type="journal article" date="2014" name="Genome Biol. Evol.">
        <title>Pangenome evidence for extensive interdomain horizontal transfer affecting lineage core and shell genes in uncultured planktonic thaumarchaeota and euryarchaeota.</title>
        <authorList>
            <person name="Deschamps P."/>
            <person name="Zivanovic Y."/>
            <person name="Moreira D."/>
            <person name="Rodriguez-Valera F."/>
            <person name="Lopez-Garcia P."/>
        </authorList>
    </citation>
    <scope>NUCLEOTIDE SEQUENCE</scope>
</reference>
<accession>A0A075I9P1</accession>
<dbReference type="InterPro" id="IPR000594">
    <property type="entry name" value="ThiF_NAD_FAD-bd"/>
</dbReference>
<protein>
    <submittedName>
        <fullName evidence="2">UBA/THIF-type NAD/FAD binding protein (MOCS3, UBA4, moeB)</fullName>
    </submittedName>
</protein>
<dbReference type="Pfam" id="PF00899">
    <property type="entry name" value="ThiF"/>
    <property type="match status" value="1"/>
</dbReference>
<dbReference type="PANTHER" id="PTHR10953:SF102">
    <property type="entry name" value="ADENYLYLTRANSFERASE AND SULFURTRANSFERASE MOCS3"/>
    <property type="match status" value="1"/>
</dbReference>
<evidence type="ECO:0000259" key="1">
    <source>
        <dbReference type="Pfam" id="PF00899"/>
    </source>
</evidence>
<name>A0A075I9P1_9ARCH</name>